<dbReference type="OrthoDB" id="410044at2759"/>
<evidence type="ECO:0000313" key="2">
    <source>
        <dbReference type="Proteomes" id="UP000054217"/>
    </source>
</evidence>
<keyword evidence="2" id="KW-1185">Reference proteome</keyword>
<dbReference type="EMBL" id="KN831947">
    <property type="protein sequence ID" value="KIO12941.1"/>
    <property type="molecule type" value="Genomic_DNA"/>
</dbReference>
<dbReference type="Gene3D" id="1.10.10.440">
    <property type="entry name" value="FF domain"/>
    <property type="match status" value="1"/>
</dbReference>
<protein>
    <recommendedName>
        <fullName evidence="3">FF domain-containing protein</fullName>
    </recommendedName>
</protein>
<evidence type="ECO:0008006" key="3">
    <source>
        <dbReference type="Google" id="ProtNLM"/>
    </source>
</evidence>
<dbReference type="Proteomes" id="UP000054217">
    <property type="component" value="Unassembled WGS sequence"/>
</dbReference>
<organism evidence="1 2">
    <name type="scientific">Pisolithus tinctorius Marx 270</name>
    <dbReference type="NCBI Taxonomy" id="870435"/>
    <lineage>
        <taxon>Eukaryota</taxon>
        <taxon>Fungi</taxon>
        <taxon>Dikarya</taxon>
        <taxon>Basidiomycota</taxon>
        <taxon>Agaricomycotina</taxon>
        <taxon>Agaricomycetes</taxon>
        <taxon>Agaricomycetidae</taxon>
        <taxon>Boletales</taxon>
        <taxon>Sclerodermatineae</taxon>
        <taxon>Pisolithaceae</taxon>
        <taxon>Pisolithus</taxon>
    </lineage>
</organism>
<reference evidence="2" key="2">
    <citation type="submission" date="2015-01" db="EMBL/GenBank/DDBJ databases">
        <title>Evolutionary Origins and Diversification of the Mycorrhizal Mutualists.</title>
        <authorList>
            <consortium name="DOE Joint Genome Institute"/>
            <consortium name="Mycorrhizal Genomics Consortium"/>
            <person name="Kohler A."/>
            <person name="Kuo A."/>
            <person name="Nagy L.G."/>
            <person name="Floudas D."/>
            <person name="Copeland A."/>
            <person name="Barry K.W."/>
            <person name="Cichocki N."/>
            <person name="Veneault-Fourrey C."/>
            <person name="LaButti K."/>
            <person name="Lindquist E.A."/>
            <person name="Lipzen A."/>
            <person name="Lundell T."/>
            <person name="Morin E."/>
            <person name="Murat C."/>
            <person name="Riley R."/>
            <person name="Ohm R."/>
            <person name="Sun H."/>
            <person name="Tunlid A."/>
            <person name="Henrissat B."/>
            <person name="Grigoriev I.V."/>
            <person name="Hibbett D.S."/>
            <person name="Martin F."/>
        </authorList>
    </citation>
    <scope>NUCLEOTIDE SEQUENCE [LARGE SCALE GENOMIC DNA]</scope>
    <source>
        <strain evidence="2">Marx 270</strain>
    </source>
</reference>
<proteinExistence type="predicted"/>
<reference evidence="1 2" key="1">
    <citation type="submission" date="2014-04" db="EMBL/GenBank/DDBJ databases">
        <authorList>
            <consortium name="DOE Joint Genome Institute"/>
            <person name="Kuo A."/>
            <person name="Kohler A."/>
            <person name="Costa M.D."/>
            <person name="Nagy L.G."/>
            <person name="Floudas D."/>
            <person name="Copeland A."/>
            <person name="Barry K.W."/>
            <person name="Cichocki N."/>
            <person name="Veneault-Fourrey C."/>
            <person name="LaButti K."/>
            <person name="Lindquist E.A."/>
            <person name="Lipzen A."/>
            <person name="Lundell T."/>
            <person name="Morin E."/>
            <person name="Murat C."/>
            <person name="Sun H."/>
            <person name="Tunlid A."/>
            <person name="Henrissat B."/>
            <person name="Grigoriev I.V."/>
            <person name="Hibbett D.S."/>
            <person name="Martin F."/>
            <person name="Nordberg H.P."/>
            <person name="Cantor M.N."/>
            <person name="Hua S.X."/>
        </authorList>
    </citation>
    <scope>NUCLEOTIDE SEQUENCE [LARGE SCALE GENOMIC DNA]</scope>
    <source>
        <strain evidence="1 2">Marx 270</strain>
    </source>
</reference>
<dbReference type="STRING" id="870435.A0A0C3PUL5"/>
<dbReference type="InParanoid" id="A0A0C3PUL5"/>
<dbReference type="AlphaFoldDB" id="A0A0C3PUL5"/>
<name>A0A0C3PUL5_PISTI</name>
<accession>A0A0C3PUL5</accession>
<gene>
    <name evidence="1" type="ORF">M404DRAFT_702784</name>
</gene>
<dbReference type="InterPro" id="IPR036517">
    <property type="entry name" value="FF_domain_sf"/>
</dbReference>
<dbReference type="HOGENOM" id="CLU_1415389_0_0_1"/>
<sequence length="169" mass="19005">MSQLRAKHLSNLHALFESHTPSLATVFSMLPVESLSKALPATKLGLDVIDLEREFEKWQRERTHEARKAFDDMLSENAFVDFWGRLGKLGGEGTDGGVKADDLSEGEGEGFGGTVDMKALAKNVDLGEVVKVLKNDKRYVVFDHVPEQRERWIRNYLAELPPPKLSFHV</sequence>
<evidence type="ECO:0000313" key="1">
    <source>
        <dbReference type="EMBL" id="KIO12941.1"/>
    </source>
</evidence>